<comment type="caution">
    <text evidence="3">The sequence shown here is derived from an EMBL/GenBank/DDBJ whole genome shotgun (WGS) entry which is preliminary data.</text>
</comment>
<dbReference type="InterPro" id="IPR025665">
    <property type="entry name" value="Beta-barrel_OMP_2"/>
</dbReference>
<dbReference type="SUPFAM" id="SSF56925">
    <property type="entry name" value="OMPA-like"/>
    <property type="match status" value="1"/>
</dbReference>
<dbReference type="RefSeq" id="WP_184176014.1">
    <property type="nucleotide sequence ID" value="NZ_JACHGF010000006.1"/>
</dbReference>
<dbReference type="AlphaFoldDB" id="A0A840TRV3"/>
<evidence type="ECO:0000313" key="3">
    <source>
        <dbReference type="EMBL" id="MBB5285645.1"/>
    </source>
</evidence>
<accession>A0A840TRV3</accession>
<dbReference type="Pfam" id="PF13568">
    <property type="entry name" value="OMP_b-brl_2"/>
    <property type="match status" value="1"/>
</dbReference>
<gene>
    <name evidence="3" type="ORF">HNQ92_003805</name>
</gene>
<feature type="domain" description="Outer membrane protein beta-barrel" evidence="2">
    <location>
        <begin position="19"/>
        <end position="204"/>
    </location>
</feature>
<feature type="signal peptide" evidence="1">
    <location>
        <begin position="1"/>
        <end position="17"/>
    </location>
</feature>
<evidence type="ECO:0000256" key="1">
    <source>
        <dbReference type="SAM" id="SignalP"/>
    </source>
</evidence>
<keyword evidence="4" id="KW-1185">Reference proteome</keyword>
<evidence type="ECO:0000313" key="4">
    <source>
        <dbReference type="Proteomes" id="UP000557307"/>
    </source>
</evidence>
<organism evidence="3 4">
    <name type="scientific">Rhabdobacter roseus</name>
    <dbReference type="NCBI Taxonomy" id="1655419"/>
    <lineage>
        <taxon>Bacteria</taxon>
        <taxon>Pseudomonadati</taxon>
        <taxon>Bacteroidota</taxon>
        <taxon>Cytophagia</taxon>
        <taxon>Cytophagales</taxon>
        <taxon>Cytophagaceae</taxon>
        <taxon>Rhabdobacter</taxon>
    </lineage>
</organism>
<dbReference type="Proteomes" id="UP000557307">
    <property type="component" value="Unassembled WGS sequence"/>
</dbReference>
<dbReference type="InterPro" id="IPR011250">
    <property type="entry name" value="OMP/PagP_B-barrel"/>
</dbReference>
<feature type="chain" id="PRO_5032289703" description="Outer membrane protein beta-barrel domain-containing protein" evidence="1">
    <location>
        <begin position="18"/>
        <end position="234"/>
    </location>
</feature>
<name>A0A840TRV3_9BACT</name>
<proteinExistence type="predicted"/>
<dbReference type="EMBL" id="JACHGF010000006">
    <property type="protein sequence ID" value="MBB5285645.1"/>
    <property type="molecule type" value="Genomic_DNA"/>
</dbReference>
<evidence type="ECO:0000259" key="2">
    <source>
        <dbReference type="Pfam" id="PF13568"/>
    </source>
</evidence>
<protein>
    <recommendedName>
        <fullName evidence="2">Outer membrane protein beta-barrel domain-containing protein</fullName>
    </recommendedName>
</protein>
<sequence length="234" mass="25833">MKTILLSVLLSTLPWLAQGQSVRVGADYGMLFSRANKTAPYAGLDKQASSLNRGTFGLNLEVGLSQHLSVVAEANYETVGFVDRYTISMSSQPQTNAFSRQIKEEYVLKYLGVPLLLRYKMGQRVAVFGELGLNTRFFVDADYTLENVPYAGSPSPDSIYEEGTLYRGDVRFISLSGVAGLGAEYPLGARVAVQVGARYYLGLNEYNKYPLTTVAEEIKINALRVNAGLRYRLK</sequence>
<dbReference type="Gene3D" id="2.40.160.20">
    <property type="match status" value="1"/>
</dbReference>
<keyword evidence="1" id="KW-0732">Signal</keyword>
<reference evidence="3 4" key="1">
    <citation type="submission" date="2020-08" db="EMBL/GenBank/DDBJ databases">
        <title>Genomic Encyclopedia of Type Strains, Phase IV (KMG-IV): sequencing the most valuable type-strain genomes for metagenomic binning, comparative biology and taxonomic classification.</title>
        <authorList>
            <person name="Goeker M."/>
        </authorList>
    </citation>
    <scope>NUCLEOTIDE SEQUENCE [LARGE SCALE GENOMIC DNA]</scope>
    <source>
        <strain evidence="3 4">DSM 105074</strain>
    </source>
</reference>